<dbReference type="Proteomes" id="UP000824782">
    <property type="component" value="Unassembled WGS sequence"/>
</dbReference>
<dbReference type="GO" id="GO:0004930">
    <property type="term" value="F:G protein-coupled receptor activity"/>
    <property type="evidence" value="ECO:0007669"/>
    <property type="project" value="UniProtKB-KW"/>
</dbReference>
<keyword evidence="9" id="KW-1015">Disulfide bond</keyword>
<feature type="transmembrane region" description="Helical" evidence="13">
    <location>
        <begin position="273"/>
        <end position="293"/>
    </location>
</feature>
<comment type="subcellular location">
    <subcellularLocation>
        <location evidence="1">Cell membrane</location>
        <topology evidence="1">Multi-pass membrane protein</topology>
    </subcellularLocation>
</comment>
<dbReference type="SUPFAM" id="SSF81321">
    <property type="entry name" value="Family A G protein-coupled receptor-like"/>
    <property type="match status" value="1"/>
</dbReference>
<feature type="transmembrane region" description="Helical" evidence="13">
    <location>
        <begin position="103"/>
        <end position="121"/>
    </location>
</feature>
<comment type="caution">
    <text evidence="15">The sequence shown here is derived from an EMBL/GenBank/DDBJ whole genome shotgun (WGS) entry which is preliminary data.</text>
</comment>
<feature type="transmembrane region" description="Helical" evidence="13">
    <location>
        <begin position="201"/>
        <end position="227"/>
    </location>
</feature>
<dbReference type="InterPro" id="IPR000276">
    <property type="entry name" value="GPCR_Rhodpsn"/>
</dbReference>
<keyword evidence="6 13" id="KW-1133">Transmembrane helix</keyword>
<keyword evidence="2" id="KW-1003">Cell membrane</keyword>
<dbReference type="PANTHER" id="PTHR24242">
    <property type="entry name" value="G-PROTEIN COUPLED RECEPTOR"/>
    <property type="match status" value="1"/>
</dbReference>
<dbReference type="InterPro" id="IPR050939">
    <property type="entry name" value="Olfactory_GPCR1"/>
</dbReference>
<evidence type="ECO:0000256" key="11">
    <source>
        <dbReference type="ARBA" id="ARBA00023180"/>
    </source>
</evidence>
<keyword evidence="10" id="KW-0675">Receptor</keyword>
<dbReference type="PRINTS" id="PR00245">
    <property type="entry name" value="OLFACTORYR"/>
</dbReference>
<reference evidence="15" key="1">
    <citation type="thesis" date="2020" institute="ProQuest LLC" country="789 East Eisenhower Parkway, Ann Arbor, MI, USA">
        <title>Comparative Genomics and Chromosome Evolution.</title>
        <authorList>
            <person name="Mudd A.B."/>
        </authorList>
    </citation>
    <scope>NUCLEOTIDE SEQUENCE</scope>
    <source>
        <strain evidence="15">237g6f4</strain>
        <tissue evidence="15">Blood</tissue>
    </source>
</reference>
<evidence type="ECO:0000256" key="13">
    <source>
        <dbReference type="SAM" id="Phobius"/>
    </source>
</evidence>
<dbReference type="InterPro" id="IPR000725">
    <property type="entry name" value="Olfact_rcpt"/>
</dbReference>
<name>A0AAV6Z1J1_ENGPU</name>
<keyword evidence="12" id="KW-0807">Transducer</keyword>
<proteinExistence type="predicted"/>
<evidence type="ECO:0000313" key="15">
    <source>
        <dbReference type="EMBL" id="KAG8543459.1"/>
    </source>
</evidence>
<protein>
    <recommendedName>
        <fullName evidence="14">G-protein coupled receptors family 1 profile domain-containing protein</fullName>
    </recommendedName>
</protein>
<dbReference type="Pfam" id="PF13853">
    <property type="entry name" value="7tm_4"/>
    <property type="match status" value="1"/>
</dbReference>
<evidence type="ECO:0000256" key="8">
    <source>
        <dbReference type="ARBA" id="ARBA00023136"/>
    </source>
</evidence>
<evidence type="ECO:0000256" key="10">
    <source>
        <dbReference type="ARBA" id="ARBA00023170"/>
    </source>
</evidence>
<dbReference type="PROSITE" id="PS50262">
    <property type="entry name" value="G_PROTEIN_RECEP_F1_2"/>
    <property type="match status" value="1"/>
</dbReference>
<keyword evidence="4 13" id="KW-0812">Transmembrane</keyword>
<evidence type="ECO:0000256" key="12">
    <source>
        <dbReference type="ARBA" id="ARBA00023224"/>
    </source>
</evidence>
<evidence type="ECO:0000256" key="5">
    <source>
        <dbReference type="ARBA" id="ARBA00022725"/>
    </source>
</evidence>
<feature type="transmembrane region" description="Helical" evidence="13">
    <location>
        <begin position="239"/>
        <end position="261"/>
    </location>
</feature>
<gene>
    <name evidence="15" type="ORF">GDO81_024601</name>
</gene>
<dbReference type="PANTHER" id="PTHR24242:SF227">
    <property type="entry name" value="OLFACTORY RECEPTOR"/>
    <property type="match status" value="1"/>
</dbReference>
<evidence type="ECO:0000256" key="4">
    <source>
        <dbReference type="ARBA" id="ARBA00022692"/>
    </source>
</evidence>
<sequence>MDSENGNTTVTEFIILGFSSLGHYRPFFFTLLIIIYLAIITGNISISVLILVDRHLHTPMYLFISILSFLEVLYTAVTIPSMLMVIWKGKIQISFRNCMLQMYLFHSLGITENFLLNVMAYDRMVAICNPLRYHTIMTAKRYKGLVSGCWLLGFISPTTLVMSTSSLPFCGPNKINHLFCDSSPLLKLACTDTSLNAMTDLLISLCMIILTSLFITVTYVKIILTILNMRSTHGWMKAFSTCAAHLTVVFIFYGSVAFMYVRPNVGYTPELDKMVAINYSVLTPLLNPIIYSFRNQEIKVSLKKFLRI</sequence>
<dbReference type="EMBL" id="WNYA01003378">
    <property type="protein sequence ID" value="KAG8543459.1"/>
    <property type="molecule type" value="Genomic_DNA"/>
</dbReference>
<evidence type="ECO:0000256" key="2">
    <source>
        <dbReference type="ARBA" id="ARBA00022475"/>
    </source>
</evidence>
<dbReference type="CDD" id="cd13954">
    <property type="entry name" value="7tmA_OR"/>
    <property type="match status" value="1"/>
</dbReference>
<organism evidence="15 16">
    <name type="scientific">Engystomops pustulosus</name>
    <name type="common">Tungara frog</name>
    <name type="synonym">Physalaemus pustulosus</name>
    <dbReference type="NCBI Taxonomy" id="76066"/>
    <lineage>
        <taxon>Eukaryota</taxon>
        <taxon>Metazoa</taxon>
        <taxon>Chordata</taxon>
        <taxon>Craniata</taxon>
        <taxon>Vertebrata</taxon>
        <taxon>Euteleostomi</taxon>
        <taxon>Amphibia</taxon>
        <taxon>Batrachia</taxon>
        <taxon>Anura</taxon>
        <taxon>Neobatrachia</taxon>
        <taxon>Hyloidea</taxon>
        <taxon>Leptodactylidae</taxon>
        <taxon>Leiuperinae</taxon>
        <taxon>Engystomops</taxon>
    </lineage>
</organism>
<keyword evidence="8 13" id="KW-0472">Membrane</keyword>
<dbReference type="InterPro" id="IPR017452">
    <property type="entry name" value="GPCR_Rhodpsn_7TM"/>
</dbReference>
<keyword evidence="7" id="KW-0297">G-protein coupled receptor</keyword>
<evidence type="ECO:0000313" key="16">
    <source>
        <dbReference type="Proteomes" id="UP000824782"/>
    </source>
</evidence>
<dbReference type="PRINTS" id="PR00237">
    <property type="entry name" value="GPCRRHODOPSN"/>
</dbReference>
<evidence type="ECO:0000256" key="9">
    <source>
        <dbReference type="ARBA" id="ARBA00023157"/>
    </source>
</evidence>
<evidence type="ECO:0000256" key="7">
    <source>
        <dbReference type="ARBA" id="ARBA00023040"/>
    </source>
</evidence>
<keyword evidence="11" id="KW-0325">Glycoprotein</keyword>
<accession>A0AAV6Z1J1</accession>
<feature type="transmembrane region" description="Helical" evidence="13">
    <location>
        <begin position="27"/>
        <end position="52"/>
    </location>
</feature>
<keyword evidence="3" id="KW-0716">Sensory transduction</keyword>
<keyword evidence="5" id="KW-0552">Olfaction</keyword>
<keyword evidence="16" id="KW-1185">Reference proteome</keyword>
<dbReference type="FunFam" id="1.20.1070.10:FF:000001">
    <property type="entry name" value="Olfactory receptor"/>
    <property type="match status" value="1"/>
</dbReference>
<feature type="transmembrane region" description="Helical" evidence="13">
    <location>
        <begin position="142"/>
        <end position="162"/>
    </location>
</feature>
<evidence type="ECO:0000256" key="3">
    <source>
        <dbReference type="ARBA" id="ARBA00022606"/>
    </source>
</evidence>
<feature type="transmembrane region" description="Helical" evidence="13">
    <location>
        <begin position="61"/>
        <end position="83"/>
    </location>
</feature>
<dbReference type="Gene3D" id="1.20.1070.10">
    <property type="entry name" value="Rhodopsin 7-helix transmembrane proteins"/>
    <property type="match status" value="1"/>
</dbReference>
<dbReference type="GO" id="GO:0005886">
    <property type="term" value="C:plasma membrane"/>
    <property type="evidence" value="ECO:0007669"/>
    <property type="project" value="UniProtKB-SubCell"/>
</dbReference>
<feature type="domain" description="G-protein coupled receptors family 1 profile" evidence="14">
    <location>
        <begin position="42"/>
        <end position="291"/>
    </location>
</feature>
<dbReference type="GO" id="GO:0004984">
    <property type="term" value="F:olfactory receptor activity"/>
    <property type="evidence" value="ECO:0007669"/>
    <property type="project" value="InterPro"/>
</dbReference>
<dbReference type="AlphaFoldDB" id="A0AAV6Z1J1"/>
<evidence type="ECO:0000259" key="14">
    <source>
        <dbReference type="PROSITE" id="PS50262"/>
    </source>
</evidence>
<evidence type="ECO:0000256" key="1">
    <source>
        <dbReference type="ARBA" id="ARBA00004651"/>
    </source>
</evidence>
<evidence type="ECO:0000256" key="6">
    <source>
        <dbReference type="ARBA" id="ARBA00022989"/>
    </source>
</evidence>